<dbReference type="Proteomes" id="UP000016658">
    <property type="component" value="Unassembled WGS sequence"/>
</dbReference>
<evidence type="ECO:0000313" key="1">
    <source>
        <dbReference type="EMBL" id="ERK45219.1"/>
    </source>
</evidence>
<reference evidence="1 2" key="1">
    <citation type="submission" date="2013-06" db="EMBL/GenBank/DDBJ databases">
        <authorList>
            <person name="Weinstock G."/>
            <person name="Sodergren E."/>
            <person name="Lobos E.A."/>
            <person name="Fulton L."/>
            <person name="Fulton R."/>
            <person name="Courtney L."/>
            <person name="Fronick C."/>
            <person name="O'Laughlin M."/>
            <person name="Godfrey J."/>
            <person name="Wilson R.M."/>
            <person name="Miner T."/>
            <person name="Farmer C."/>
            <person name="Delehaunty K."/>
            <person name="Cordes M."/>
            <person name="Minx P."/>
            <person name="Tomlinson C."/>
            <person name="Chen J."/>
            <person name="Wollam A."/>
            <person name="Pepin K.H."/>
            <person name="Bhonagiri V."/>
            <person name="Zhang X."/>
            <person name="Warren W."/>
            <person name="Mitreva M."/>
            <person name="Mardis E.R."/>
            <person name="Wilson R.K."/>
        </authorList>
    </citation>
    <scope>NUCLEOTIDE SEQUENCE [LARGE SCALE GENOMIC DNA]</scope>
    <source>
        <strain evidence="1 2">ATCC 27803</strain>
    </source>
</reference>
<dbReference type="AlphaFoldDB" id="U2PN68"/>
<comment type="caution">
    <text evidence="1">The sequence shown here is derived from an EMBL/GenBank/DDBJ whole genome shotgun (WGS) entry which is preliminary data.</text>
</comment>
<accession>U2PN68</accession>
<dbReference type="EMBL" id="AWVI01000044">
    <property type="protein sequence ID" value="ERK45219.1"/>
    <property type="molecule type" value="Genomic_DNA"/>
</dbReference>
<evidence type="ECO:0000313" key="2">
    <source>
        <dbReference type="Proteomes" id="UP000016658"/>
    </source>
</evidence>
<sequence>MQPVKKKGIKKEAYKMKRRKIKIGGMWLTVENLKELTELLETQETTDKEAPGGYCIFGENYDYEIRVNKDYDLILEEVTRY</sequence>
<proteinExistence type="predicted"/>
<dbReference type="HOGENOM" id="CLU_2568783_0_0_9"/>
<protein>
    <submittedName>
        <fullName evidence="1">Uncharacterized protein</fullName>
    </submittedName>
</protein>
<name>U2PN68_9FIRM</name>
<gene>
    <name evidence="1" type="ORF">HMPREF0367_01071</name>
</gene>
<organism evidence="1 2">
    <name type="scientific">Faecalitalea cylindroides ATCC 27803</name>
    <dbReference type="NCBI Taxonomy" id="649755"/>
    <lineage>
        <taxon>Bacteria</taxon>
        <taxon>Bacillati</taxon>
        <taxon>Bacillota</taxon>
        <taxon>Erysipelotrichia</taxon>
        <taxon>Erysipelotrichales</taxon>
        <taxon>Erysipelotrichaceae</taxon>
        <taxon>Faecalitalea</taxon>
    </lineage>
</organism>